<keyword evidence="2" id="KW-0204">Cytolysis</keyword>
<dbReference type="AlphaFoldDB" id="A0A6P1UXU9"/>
<dbReference type="RefSeq" id="WP_162121963.1">
    <property type="nucleotide sequence ID" value="NZ_CP048108.1"/>
</dbReference>
<comment type="subcellular location">
    <subcellularLocation>
        <location evidence="2">Cytoplasm</location>
    </subcellularLocation>
</comment>
<dbReference type="GO" id="GO:0031640">
    <property type="term" value="P:killing of cells of another organism"/>
    <property type="evidence" value="ECO:0007669"/>
    <property type="project" value="UniProtKB-KW"/>
</dbReference>
<dbReference type="GO" id="GO:0016746">
    <property type="term" value="F:acyltransferase activity"/>
    <property type="evidence" value="ECO:0007669"/>
    <property type="project" value="UniProtKB-UniRule"/>
</dbReference>
<sequence>MRIHENVNLNYYEQIGVMVDLLNSITVNEGISKTYLSRVLIPAVRTQNVCIINNINDEPVAFFIWGYFTQTVHNLLLSGSDYCFDIYDLNEGDNLWILDCKYSKTFPLAILKFVSEKFTKKRINFRIASRNYSLFDYKFHKEKS</sequence>
<keyword evidence="2" id="KW-0963">Cytoplasm</keyword>
<comment type="similarity">
    <text evidence="1 2">Belongs to the RTX toxin acyltransferase family.</text>
</comment>
<gene>
    <name evidence="3" type="ORF">GW952_15530</name>
</gene>
<comment type="function">
    <text evidence="2">Involved in fatty acylation of protoxin at internal lysine residues, thereby converting it to the active toxin.</text>
</comment>
<evidence type="ECO:0000256" key="1">
    <source>
        <dbReference type="ARBA" id="ARBA00005686"/>
    </source>
</evidence>
<keyword evidence="2 3" id="KW-0808">Transferase</keyword>
<dbReference type="Proteomes" id="UP000464389">
    <property type="component" value="Chromosome"/>
</dbReference>
<name>A0A6P1UXU9_9ENTR</name>
<organism evidence="3 4">
    <name type="scientific">Klebsiella michiganensis</name>
    <dbReference type="NCBI Taxonomy" id="1134687"/>
    <lineage>
        <taxon>Bacteria</taxon>
        <taxon>Pseudomonadati</taxon>
        <taxon>Pseudomonadota</taxon>
        <taxon>Gammaproteobacteria</taxon>
        <taxon>Enterobacterales</taxon>
        <taxon>Enterobacteriaceae</taxon>
        <taxon>Klebsiella/Raoultella group</taxon>
        <taxon>Klebsiella</taxon>
    </lineage>
</organism>
<dbReference type="Pfam" id="PF02794">
    <property type="entry name" value="HlyC"/>
    <property type="match status" value="1"/>
</dbReference>
<evidence type="ECO:0000256" key="2">
    <source>
        <dbReference type="RuleBase" id="RU368102"/>
    </source>
</evidence>
<dbReference type="GO" id="GO:0009404">
    <property type="term" value="P:toxin metabolic process"/>
    <property type="evidence" value="ECO:0007669"/>
    <property type="project" value="UniProtKB-UniRule"/>
</dbReference>
<protein>
    <recommendedName>
        <fullName evidence="2">RTX toxin-activating lysine-acyltransferase</fullName>
        <ecNumber evidence="2">2.3.1.-</ecNumber>
    </recommendedName>
</protein>
<dbReference type="EC" id="2.3.1.-" evidence="2"/>
<accession>A0A6P1UXU9</accession>
<dbReference type="InterPro" id="IPR003996">
    <property type="entry name" value="RTX_toxin-activating_protC_bac"/>
</dbReference>
<reference evidence="3 4" key="1">
    <citation type="submission" date="2020-01" db="EMBL/GenBank/DDBJ databases">
        <title>Bactrocera dorsalis gut bacteria genome.</title>
        <authorList>
            <person name="Zhang H."/>
            <person name="Cai Z."/>
        </authorList>
    </citation>
    <scope>NUCLEOTIDE SEQUENCE [LARGE SCALE GENOMIC DNA]</scope>
    <source>
        <strain evidence="3 4">BD177</strain>
    </source>
</reference>
<evidence type="ECO:0000313" key="3">
    <source>
        <dbReference type="EMBL" id="QHS46915.1"/>
    </source>
</evidence>
<dbReference type="EMBL" id="CP048108">
    <property type="protein sequence ID" value="QHS46915.1"/>
    <property type="molecule type" value="Genomic_DNA"/>
</dbReference>
<evidence type="ECO:0000313" key="4">
    <source>
        <dbReference type="Proteomes" id="UP000464389"/>
    </source>
</evidence>
<dbReference type="GO" id="GO:0005737">
    <property type="term" value="C:cytoplasm"/>
    <property type="evidence" value="ECO:0007669"/>
    <property type="project" value="UniProtKB-SubCell"/>
</dbReference>
<keyword evidence="2 3" id="KW-0012">Acyltransferase</keyword>
<proteinExistence type="inferred from homology"/>